<keyword evidence="2" id="KW-0217">Developmental protein</keyword>
<comment type="subcellular location">
    <subcellularLocation>
        <location evidence="1 6 7">Nucleus</location>
    </subcellularLocation>
</comment>
<feature type="compositionally biased region" description="Low complexity" evidence="8">
    <location>
        <begin position="322"/>
        <end position="339"/>
    </location>
</feature>
<dbReference type="SUPFAM" id="SSF46689">
    <property type="entry name" value="Homeodomain-like"/>
    <property type="match status" value="1"/>
</dbReference>
<accession>A0A8S1GRQ7</accession>
<dbReference type="FunFam" id="1.10.10.60:FF:000066">
    <property type="entry name" value="Paired mesoderm homeobox protein 1"/>
    <property type="match status" value="1"/>
</dbReference>
<dbReference type="OrthoDB" id="6159439at2759"/>
<name>A0A8S1GRQ7_9PELO</name>
<dbReference type="PROSITE" id="PS00027">
    <property type="entry name" value="HOMEOBOX_1"/>
    <property type="match status" value="1"/>
</dbReference>
<organism evidence="10 11">
    <name type="scientific">Caenorhabditis auriculariae</name>
    <dbReference type="NCBI Taxonomy" id="2777116"/>
    <lineage>
        <taxon>Eukaryota</taxon>
        <taxon>Metazoa</taxon>
        <taxon>Ecdysozoa</taxon>
        <taxon>Nematoda</taxon>
        <taxon>Chromadorea</taxon>
        <taxon>Rhabditida</taxon>
        <taxon>Rhabditina</taxon>
        <taxon>Rhabditomorpha</taxon>
        <taxon>Rhabditoidea</taxon>
        <taxon>Rhabditidae</taxon>
        <taxon>Peloderinae</taxon>
        <taxon>Caenorhabditis</taxon>
    </lineage>
</organism>
<dbReference type="Proteomes" id="UP000835052">
    <property type="component" value="Unassembled WGS sequence"/>
</dbReference>
<gene>
    <name evidence="10" type="ORF">CAUJ_LOCUS1272</name>
</gene>
<feature type="region of interest" description="Disordered" evidence="8">
    <location>
        <begin position="84"/>
        <end position="132"/>
    </location>
</feature>
<keyword evidence="4 6" id="KW-0371">Homeobox</keyword>
<feature type="compositionally biased region" description="Polar residues" evidence="8">
    <location>
        <begin position="110"/>
        <end position="121"/>
    </location>
</feature>
<evidence type="ECO:0000256" key="5">
    <source>
        <dbReference type="ARBA" id="ARBA00023242"/>
    </source>
</evidence>
<dbReference type="EMBL" id="CAJGYM010000002">
    <property type="protein sequence ID" value="CAD6185353.1"/>
    <property type="molecule type" value="Genomic_DNA"/>
</dbReference>
<proteinExistence type="predicted"/>
<dbReference type="PROSITE" id="PS50071">
    <property type="entry name" value="HOMEOBOX_2"/>
    <property type="match status" value="1"/>
</dbReference>
<feature type="compositionally biased region" description="Low complexity" evidence="8">
    <location>
        <begin position="353"/>
        <end position="365"/>
    </location>
</feature>
<feature type="region of interest" description="Disordered" evidence="8">
    <location>
        <begin position="1"/>
        <end position="24"/>
    </location>
</feature>
<evidence type="ECO:0000256" key="1">
    <source>
        <dbReference type="ARBA" id="ARBA00004123"/>
    </source>
</evidence>
<dbReference type="GO" id="GO:0005634">
    <property type="term" value="C:nucleus"/>
    <property type="evidence" value="ECO:0007669"/>
    <property type="project" value="UniProtKB-SubCell"/>
</dbReference>
<dbReference type="Pfam" id="PF00046">
    <property type="entry name" value="Homeodomain"/>
    <property type="match status" value="1"/>
</dbReference>
<dbReference type="SMART" id="SM00389">
    <property type="entry name" value="HOX"/>
    <property type="match status" value="1"/>
</dbReference>
<dbReference type="InterPro" id="IPR017970">
    <property type="entry name" value="Homeobox_CS"/>
</dbReference>
<dbReference type="AlphaFoldDB" id="A0A8S1GRQ7"/>
<feature type="region of interest" description="Disordered" evidence="8">
    <location>
        <begin position="247"/>
        <end position="267"/>
    </location>
</feature>
<sequence length="365" mass="39939">MLENGLRIEVQSPEARTAPSTTPSKVKLPKMNVAQMLRPGTEMNPLHKSFMEQIQAQLFAANKQTPAVFQGFPSPFTIAALTKHENKEEDEKKSPIGLLDGSCASESRENGSPSDGTNSPDENGKRKQRRYRTTFSAYQLDELEKVFARTHYPDVFTREELATRVQLTEARVQVWFQNRRAKFRKQERSSSHHPYPGGIPGPHLNAENPYHFMLNQDTILAAFNQQTAAQLALTESMLMPPVVGRRSTSPSVPVSTTSPALPVTPTFQTPNETLNMLLGGIPPQQLLYMQQLNRAMETLRSQLTAPSTSGAGATAEVVEGSPINTAAASSPSSTASPNNFADLSTLISQPLASSSEESSSQSKEN</sequence>
<feature type="region of interest" description="Disordered" evidence="8">
    <location>
        <begin position="322"/>
        <end position="365"/>
    </location>
</feature>
<evidence type="ECO:0000256" key="6">
    <source>
        <dbReference type="PROSITE-ProRule" id="PRU00108"/>
    </source>
</evidence>
<protein>
    <recommendedName>
        <fullName evidence="9">Homeobox domain-containing protein</fullName>
    </recommendedName>
</protein>
<dbReference type="CDD" id="cd00086">
    <property type="entry name" value="homeodomain"/>
    <property type="match status" value="1"/>
</dbReference>
<dbReference type="InterPro" id="IPR009057">
    <property type="entry name" value="Homeodomain-like_sf"/>
</dbReference>
<keyword evidence="11" id="KW-1185">Reference proteome</keyword>
<feature type="compositionally biased region" description="Basic and acidic residues" evidence="8">
    <location>
        <begin position="84"/>
        <end position="94"/>
    </location>
</feature>
<dbReference type="GO" id="GO:0000981">
    <property type="term" value="F:DNA-binding transcription factor activity, RNA polymerase II-specific"/>
    <property type="evidence" value="ECO:0007669"/>
    <property type="project" value="InterPro"/>
</dbReference>
<evidence type="ECO:0000259" key="9">
    <source>
        <dbReference type="PROSITE" id="PS50071"/>
    </source>
</evidence>
<feature type="domain" description="Homeobox" evidence="9">
    <location>
        <begin position="126"/>
        <end position="186"/>
    </location>
</feature>
<dbReference type="InterPro" id="IPR001356">
    <property type="entry name" value="HD"/>
</dbReference>
<keyword evidence="5 6" id="KW-0539">Nucleus</keyword>
<keyword evidence="3 6" id="KW-0238">DNA-binding</keyword>
<feature type="compositionally biased region" description="Low complexity" evidence="8">
    <location>
        <begin position="247"/>
        <end position="266"/>
    </location>
</feature>
<feature type="compositionally biased region" description="Polar residues" evidence="8">
    <location>
        <begin position="341"/>
        <end position="352"/>
    </location>
</feature>
<evidence type="ECO:0000256" key="3">
    <source>
        <dbReference type="ARBA" id="ARBA00023125"/>
    </source>
</evidence>
<evidence type="ECO:0000256" key="2">
    <source>
        <dbReference type="ARBA" id="ARBA00022473"/>
    </source>
</evidence>
<dbReference type="PANTHER" id="PTHR24329:SF543">
    <property type="entry name" value="FI01017P-RELATED"/>
    <property type="match status" value="1"/>
</dbReference>
<dbReference type="InterPro" id="IPR050649">
    <property type="entry name" value="Paired_Homeobox_TFs"/>
</dbReference>
<comment type="caution">
    <text evidence="10">The sequence shown here is derived from an EMBL/GenBank/DDBJ whole genome shotgun (WGS) entry which is preliminary data.</text>
</comment>
<evidence type="ECO:0000256" key="4">
    <source>
        <dbReference type="ARBA" id="ARBA00023155"/>
    </source>
</evidence>
<evidence type="ECO:0000313" key="11">
    <source>
        <dbReference type="Proteomes" id="UP000835052"/>
    </source>
</evidence>
<dbReference type="PANTHER" id="PTHR24329">
    <property type="entry name" value="HOMEOBOX PROTEIN ARISTALESS"/>
    <property type="match status" value="1"/>
</dbReference>
<dbReference type="Gene3D" id="1.10.10.60">
    <property type="entry name" value="Homeodomain-like"/>
    <property type="match status" value="1"/>
</dbReference>
<evidence type="ECO:0000256" key="8">
    <source>
        <dbReference type="SAM" id="MobiDB-lite"/>
    </source>
</evidence>
<feature type="DNA-binding region" description="Homeobox" evidence="6">
    <location>
        <begin position="128"/>
        <end position="187"/>
    </location>
</feature>
<evidence type="ECO:0000256" key="7">
    <source>
        <dbReference type="RuleBase" id="RU000682"/>
    </source>
</evidence>
<dbReference type="GO" id="GO:0000977">
    <property type="term" value="F:RNA polymerase II transcription regulatory region sequence-specific DNA binding"/>
    <property type="evidence" value="ECO:0007669"/>
    <property type="project" value="TreeGrafter"/>
</dbReference>
<evidence type="ECO:0000313" key="10">
    <source>
        <dbReference type="EMBL" id="CAD6185353.1"/>
    </source>
</evidence>
<reference evidence="10" key="1">
    <citation type="submission" date="2020-10" db="EMBL/GenBank/DDBJ databases">
        <authorList>
            <person name="Kikuchi T."/>
        </authorList>
    </citation>
    <scope>NUCLEOTIDE SEQUENCE</scope>
    <source>
        <strain evidence="10">NKZ352</strain>
    </source>
</reference>